<keyword evidence="4 6" id="KW-0808">Transferase</keyword>
<dbReference type="SMART" id="SM00662">
    <property type="entry name" value="RPOLD"/>
    <property type="match status" value="1"/>
</dbReference>
<keyword evidence="4" id="KW-0963">Cytoplasm</keyword>
<evidence type="ECO:0000256" key="1">
    <source>
        <dbReference type="ARBA" id="ARBA00022478"/>
    </source>
</evidence>
<protein>
    <recommendedName>
        <fullName evidence="4">DNA-directed RNA polymerase subunit Rpo3</fullName>
        <ecNumber evidence="4">2.7.7.6</ecNumber>
    </recommendedName>
    <alternativeName>
        <fullName evidence="4">DNA-directed RNA polymerase subunit D</fullName>
    </alternativeName>
</protein>
<gene>
    <name evidence="4 6" type="primary">rpoD</name>
    <name evidence="4" type="synonym">rpo3</name>
</gene>
<comment type="similarity">
    <text evidence="3 4">Belongs to the archaeal Rpo3/eukaryotic RPB3 RNA polymerase subunit family.</text>
</comment>
<dbReference type="Pfam" id="PF01000">
    <property type="entry name" value="RNA_pol_A_bac"/>
    <property type="match status" value="1"/>
</dbReference>
<dbReference type="EC" id="2.7.7.6" evidence="4"/>
<dbReference type="InterPro" id="IPR022842">
    <property type="entry name" value="RNAP_Rpo3/Rpb3/RPAC1"/>
</dbReference>
<evidence type="ECO:0000256" key="4">
    <source>
        <dbReference type="HAMAP-Rule" id="MF_00320"/>
    </source>
</evidence>
<evidence type="ECO:0000313" key="6">
    <source>
        <dbReference type="EMBL" id="AIE91918.1"/>
    </source>
</evidence>
<dbReference type="PANTHER" id="PTHR11800">
    <property type="entry name" value="DNA-DIRECTED RNA POLYMERASE"/>
    <property type="match status" value="1"/>
</dbReference>
<dbReference type="GO" id="GO:0003677">
    <property type="term" value="F:DNA binding"/>
    <property type="evidence" value="ECO:0007669"/>
    <property type="project" value="UniProtKB-UniRule"/>
</dbReference>
<accession>A0A075FL04</accession>
<dbReference type="Gene3D" id="3.30.1360.10">
    <property type="entry name" value="RNA polymerase, RBP11-like subunit"/>
    <property type="match status" value="1"/>
</dbReference>
<comment type="caution">
    <text evidence="4">Lacks conserved residue(s) required for the propagation of feature annotation.</text>
</comment>
<dbReference type="GO" id="GO:0006351">
    <property type="term" value="P:DNA-templated transcription"/>
    <property type="evidence" value="ECO:0007669"/>
    <property type="project" value="UniProtKB-UniRule"/>
</dbReference>
<dbReference type="EMBL" id="KF900352">
    <property type="protein sequence ID" value="AIE91918.1"/>
    <property type="molecule type" value="Genomic_DNA"/>
</dbReference>
<sequence>MATIKILESSDSHVKLLLKGIDRVYANALRRFAISEVPCMAIDEIVIHDNSSVLYDEILAHRLGLIPLTTDLEGYILPQDCDCKTSLGCTKCRVLLVLDAVATDEVKTIYSGDLVSEDTRVKPCVDNIPIIKLAPSQKIKLEAYAKLGKGRTHAKWQPVAISTLTDTDNASEFHLTIESTGSLPANEILLQATSILNTKLKDMNQSIQENVK</sequence>
<dbReference type="HAMAP" id="MF_00320">
    <property type="entry name" value="RNApol_arch_Rpo3"/>
    <property type="match status" value="1"/>
</dbReference>
<organism evidence="6">
    <name type="scientific">uncultured marine thaumarchaeote AD1000_17_C04</name>
    <dbReference type="NCBI Taxonomy" id="1455895"/>
    <lineage>
        <taxon>Archaea</taxon>
        <taxon>Nitrososphaerota</taxon>
        <taxon>environmental samples</taxon>
    </lineage>
</organism>
<keyword evidence="2 4" id="KW-0804">Transcription</keyword>
<dbReference type="InterPro" id="IPR011262">
    <property type="entry name" value="DNA-dir_RNA_pol_insert"/>
</dbReference>
<proteinExistence type="inferred from homology"/>
<dbReference type="InterPro" id="IPR050518">
    <property type="entry name" value="Rpo3/RPB3_RNA_Pol_subunit"/>
</dbReference>
<dbReference type="SUPFAM" id="SSF55257">
    <property type="entry name" value="RBP11-like subunits of RNA polymerase"/>
    <property type="match status" value="1"/>
</dbReference>
<dbReference type="Pfam" id="PF01193">
    <property type="entry name" value="RNA_pol_L"/>
    <property type="match status" value="1"/>
</dbReference>
<evidence type="ECO:0000259" key="5">
    <source>
        <dbReference type="SMART" id="SM00662"/>
    </source>
</evidence>
<comment type="subcellular location">
    <subcellularLocation>
        <location evidence="4">Cytoplasm</location>
    </subcellularLocation>
</comment>
<dbReference type="GO" id="GO:0000428">
    <property type="term" value="C:DNA-directed RNA polymerase complex"/>
    <property type="evidence" value="ECO:0007669"/>
    <property type="project" value="UniProtKB-KW"/>
</dbReference>
<comment type="function">
    <text evidence="4">DNA-dependent RNA polymerase (RNAP) catalyzes the transcription of DNA into RNA using the four ribonucleoside triphosphates as substrates.</text>
</comment>
<comment type="catalytic activity">
    <reaction evidence="4">
        <text>RNA(n) + a ribonucleoside 5'-triphosphate = RNA(n+1) + diphosphate</text>
        <dbReference type="Rhea" id="RHEA:21248"/>
        <dbReference type="Rhea" id="RHEA-COMP:14527"/>
        <dbReference type="Rhea" id="RHEA-COMP:17342"/>
        <dbReference type="ChEBI" id="CHEBI:33019"/>
        <dbReference type="ChEBI" id="CHEBI:61557"/>
        <dbReference type="ChEBI" id="CHEBI:140395"/>
        <dbReference type="EC" id="2.7.7.6"/>
    </reaction>
</comment>
<comment type="subunit">
    <text evidence="4">Part of the RNA polymerase complex.</text>
</comment>
<keyword evidence="4 6" id="KW-0548">Nucleotidyltransferase</keyword>
<reference evidence="6" key="1">
    <citation type="journal article" date="2014" name="Genome Biol. Evol.">
        <title>Pangenome evidence for extensive interdomain horizontal transfer affecting lineage core and shell genes in uncultured planktonic thaumarchaeota and euryarchaeota.</title>
        <authorList>
            <person name="Deschamps P."/>
            <person name="Zivanovic Y."/>
            <person name="Moreira D."/>
            <person name="Rodriguez-Valera F."/>
            <person name="Lopez-Garcia P."/>
        </authorList>
    </citation>
    <scope>NUCLEOTIDE SEQUENCE</scope>
</reference>
<dbReference type="NCBIfam" id="NF001988">
    <property type="entry name" value="PRK00783.1"/>
    <property type="match status" value="1"/>
</dbReference>
<dbReference type="InterPro" id="IPR036603">
    <property type="entry name" value="RBP11-like"/>
</dbReference>
<dbReference type="SUPFAM" id="SSF56553">
    <property type="entry name" value="Insert subdomain of RNA polymerase alpha subunit"/>
    <property type="match status" value="1"/>
</dbReference>
<name>A0A075FL04_9ARCH</name>
<evidence type="ECO:0000256" key="2">
    <source>
        <dbReference type="ARBA" id="ARBA00023163"/>
    </source>
</evidence>
<dbReference type="Gene3D" id="2.170.120.12">
    <property type="entry name" value="DNA-directed RNA polymerase, insert domain"/>
    <property type="match status" value="1"/>
</dbReference>
<dbReference type="GO" id="GO:0003899">
    <property type="term" value="F:DNA-directed RNA polymerase activity"/>
    <property type="evidence" value="ECO:0007669"/>
    <property type="project" value="UniProtKB-UniRule"/>
</dbReference>
<evidence type="ECO:0000256" key="3">
    <source>
        <dbReference type="ARBA" id="ARBA00025804"/>
    </source>
</evidence>
<dbReference type="PANTHER" id="PTHR11800:SF2">
    <property type="entry name" value="DNA-DIRECTED RNA POLYMERASE II SUBUNIT RPB3"/>
    <property type="match status" value="1"/>
</dbReference>
<keyword evidence="1 4" id="KW-0240">DNA-directed RNA polymerase</keyword>
<dbReference type="InterPro" id="IPR011263">
    <property type="entry name" value="DNA-dir_RNA_pol_RpoA/D/Rpb3"/>
</dbReference>
<feature type="domain" description="DNA-directed RNA polymerase RpoA/D/Rpb3-type" evidence="5">
    <location>
        <begin position="13"/>
        <end position="206"/>
    </location>
</feature>
<dbReference type="AlphaFoldDB" id="A0A075FL04"/>
<dbReference type="GO" id="GO:0046983">
    <property type="term" value="F:protein dimerization activity"/>
    <property type="evidence" value="ECO:0007669"/>
    <property type="project" value="InterPro"/>
</dbReference>
<dbReference type="InterPro" id="IPR036643">
    <property type="entry name" value="RNApol_insert_sf"/>
</dbReference>
<dbReference type="GO" id="GO:0005737">
    <property type="term" value="C:cytoplasm"/>
    <property type="evidence" value="ECO:0007669"/>
    <property type="project" value="UniProtKB-SubCell"/>
</dbReference>